<evidence type="ECO:0000259" key="3">
    <source>
        <dbReference type="Pfam" id="PF07995"/>
    </source>
</evidence>
<feature type="chain" id="PRO_5011532894" evidence="2">
    <location>
        <begin position="22"/>
        <end position="391"/>
    </location>
</feature>
<reference evidence="4 5" key="1">
    <citation type="submission" date="2016-10" db="EMBL/GenBank/DDBJ databases">
        <authorList>
            <person name="de Groot N.N."/>
        </authorList>
    </citation>
    <scope>NUCLEOTIDE SEQUENCE [LARGE SCALE GENOMIC DNA]</scope>
    <source>
        <strain evidence="4 5">ATCC 51327</strain>
    </source>
</reference>
<evidence type="ECO:0000313" key="5">
    <source>
        <dbReference type="Proteomes" id="UP000199006"/>
    </source>
</evidence>
<evidence type="ECO:0000256" key="2">
    <source>
        <dbReference type="SAM" id="SignalP"/>
    </source>
</evidence>
<organism evidence="4 5">
    <name type="scientific">Halanaerobium salsuginis</name>
    <dbReference type="NCBI Taxonomy" id="29563"/>
    <lineage>
        <taxon>Bacteria</taxon>
        <taxon>Bacillati</taxon>
        <taxon>Bacillota</taxon>
        <taxon>Clostridia</taxon>
        <taxon>Halanaerobiales</taxon>
        <taxon>Halanaerobiaceae</taxon>
        <taxon>Halanaerobium</taxon>
    </lineage>
</organism>
<name>A0A1I4MF66_9FIRM</name>
<dbReference type="InterPro" id="IPR011041">
    <property type="entry name" value="Quinoprot_gluc/sorb_DH_b-prop"/>
</dbReference>
<evidence type="ECO:0000256" key="1">
    <source>
        <dbReference type="SAM" id="MobiDB-lite"/>
    </source>
</evidence>
<dbReference type="Pfam" id="PF07995">
    <property type="entry name" value="GSDH"/>
    <property type="match status" value="1"/>
</dbReference>
<dbReference type="Proteomes" id="UP000199006">
    <property type="component" value="Unassembled WGS sequence"/>
</dbReference>
<feature type="region of interest" description="Disordered" evidence="1">
    <location>
        <begin position="204"/>
        <end position="226"/>
    </location>
</feature>
<protein>
    <submittedName>
        <fullName evidence="4">Quinoprotein glucose dehydrogenase</fullName>
    </submittedName>
</protein>
<gene>
    <name evidence="4" type="ORF">SAMN02983006_02587</name>
</gene>
<sequence>MKNIAIISCLVLLMFGSGVMAQSRIEVGNYPQTVNDSFNKNPGVEVETWLQNLEVPWDLVFLPDSKRSLFTERKGLVRHVKAGKLQEKAYLKLDLNPGGENGLMGITLHPEFPDVPYVYLMYTYHSKTGNLYNRVSRFKDLGERAGTEEIIIDQIPAGNYHAGGRIEFGPDQMLYITTGDSGQKDLAQQQNNLAGKILRLTAQGKIPTDNPDPDSPIYSSGHRNPQGLAWHPQTKELFISDHGPSGEAGLRAKDRIKVVRSGANFGWPVKIGAFVTGIYQQKYANPLIMWRKTVPPSGMTFYQNSLFVATLGSQSLVKIDLKTLAADSSQPDYQIEKIEHWFRKKTGESSYGRIRTAVTGPDGYLYFLTNNLDGRGNPRSGDDKILRFKIQ</sequence>
<dbReference type="RefSeq" id="WP_089862586.1">
    <property type="nucleotide sequence ID" value="NZ_FOTI01000053.1"/>
</dbReference>
<dbReference type="InterPro" id="IPR011042">
    <property type="entry name" value="6-blade_b-propeller_TolB-like"/>
</dbReference>
<dbReference type="InterPro" id="IPR012938">
    <property type="entry name" value="Glc/Sorbosone_DH"/>
</dbReference>
<dbReference type="OrthoDB" id="9770043at2"/>
<dbReference type="PANTHER" id="PTHR19328">
    <property type="entry name" value="HEDGEHOG-INTERACTING PROTEIN"/>
    <property type="match status" value="1"/>
</dbReference>
<evidence type="ECO:0000313" key="4">
    <source>
        <dbReference type="EMBL" id="SFM01908.1"/>
    </source>
</evidence>
<feature type="domain" description="Glucose/Sorbosone dehydrogenase" evidence="3">
    <location>
        <begin position="53"/>
        <end position="375"/>
    </location>
</feature>
<dbReference type="SUPFAM" id="SSF50952">
    <property type="entry name" value="Soluble quinoprotein glucose dehydrogenase"/>
    <property type="match status" value="1"/>
</dbReference>
<proteinExistence type="predicted"/>
<dbReference type="Gene3D" id="2.120.10.30">
    <property type="entry name" value="TolB, C-terminal domain"/>
    <property type="match status" value="1"/>
</dbReference>
<keyword evidence="2" id="KW-0732">Signal</keyword>
<dbReference type="AlphaFoldDB" id="A0A1I4MF66"/>
<dbReference type="STRING" id="29563.SAMN02983006_02587"/>
<dbReference type="EMBL" id="FOTI01000053">
    <property type="protein sequence ID" value="SFM01908.1"/>
    <property type="molecule type" value="Genomic_DNA"/>
</dbReference>
<feature type="signal peptide" evidence="2">
    <location>
        <begin position="1"/>
        <end position="21"/>
    </location>
</feature>
<dbReference type="PANTHER" id="PTHR19328:SF13">
    <property type="entry name" value="HIPL1 PROTEIN"/>
    <property type="match status" value="1"/>
</dbReference>
<accession>A0A1I4MF66</accession>
<keyword evidence="5" id="KW-1185">Reference proteome</keyword>